<dbReference type="PANTHER" id="PTHR31212">
    <property type="entry name" value="ALPHA-KETOGLUTARATE-DEPENDENT DIOXYGENASE ALKB HOMOLOG 3"/>
    <property type="match status" value="1"/>
</dbReference>
<sequence>MDDDVDTDVLLALLSSLLDRPIADQSVLLDAIVECDGDVERAANLLNAGPSTTSHSDPSPPPKKRKRAKGLDQWIQRSPRKESPESSKRTRRRSLSADSARDNSYLTAQMNNSEEESSSGKVTSSRNVSAASRTSPTKVKPLSKGEFLSVLRPPNSSESKAGPQKHPPLTLSTPQLVAKHTPCTIHTSILPPDLACRLFYSMLDLSREWDRNRWYLFDRLVESPHKTCFLVRKYTADTPEWADEIEEATRFWYNGAAKDRTPTFPPAMEEACKYVERIVNEEMHKRTRFPLEWGGEPPRGSDEDFAPEGGKKIIWRANVAASNCYEGAKETVGFHTDALTYLGPYPTIASLSLGTTRLFRLREVIPSDEKGTRSARTFNIPMPHNSLTIMHASCQEMFKHSVPPQRTIDLFHPPFPPPPELKHVIPTSENNETRPGSNVRINITFRFFRPDFRPSTTPKCKCGVPCVLRPDMKNRYSYEDDSTSNGNDASTAGGEKPTSSRRSAVSKYWWACNGGAQNEGKGCGMWKVMDVKAEGRGPFTGDGS</sequence>
<feature type="region of interest" description="Disordered" evidence="1">
    <location>
        <begin position="477"/>
        <end position="500"/>
    </location>
</feature>
<evidence type="ECO:0000256" key="1">
    <source>
        <dbReference type="SAM" id="MobiDB-lite"/>
    </source>
</evidence>
<protein>
    <recommendedName>
        <fullName evidence="2">Fe2OG dioxygenase domain-containing protein</fullName>
    </recommendedName>
</protein>
<dbReference type="PROSITE" id="PS51471">
    <property type="entry name" value="FE2OG_OXY"/>
    <property type="match status" value="1"/>
</dbReference>
<evidence type="ECO:0000259" key="2">
    <source>
        <dbReference type="PROSITE" id="PS51471"/>
    </source>
</evidence>
<feature type="compositionally biased region" description="Basic and acidic residues" evidence="1">
    <location>
        <begin position="79"/>
        <end position="88"/>
    </location>
</feature>
<evidence type="ECO:0000313" key="4">
    <source>
        <dbReference type="Proteomes" id="UP001385951"/>
    </source>
</evidence>
<dbReference type="InterPro" id="IPR027450">
    <property type="entry name" value="AlkB-like"/>
</dbReference>
<accession>A0AAW0GRJ2</accession>
<organism evidence="3 4">
    <name type="scientific">Cerrena zonata</name>
    <dbReference type="NCBI Taxonomy" id="2478898"/>
    <lineage>
        <taxon>Eukaryota</taxon>
        <taxon>Fungi</taxon>
        <taxon>Dikarya</taxon>
        <taxon>Basidiomycota</taxon>
        <taxon>Agaricomycotina</taxon>
        <taxon>Agaricomycetes</taxon>
        <taxon>Polyporales</taxon>
        <taxon>Cerrenaceae</taxon>
        <taxon>Cerrena</taxon>
    </lineage>
</organism>
<dbReference type="InterPro" id="IPR032854">
    <property type="entry name" value="ALKBH3"/>
</dbReference>
<comment type="caution">
    <text evidence="3">The sequence shown here is derived from an EMBL/GenBank/DDBJ whole genome shotgun (WGS) entry which is preliminary data.</text>
</comment>
<dbReference type="Gene3D" id="2.60.120.590">
    <property type="entry name" value="Alpha-ketoglutarate-dependent dioxygenase AlkB-like"/>
    <property type="match status" value="1"/>
</dbReference>
<dbReference type="InterPro" id="IPR005123">
    <property type="entry name" value="Oxoglu/Fe-dep_dioxygenase_dom"/>
</dbReference>
<dbReference type="Pfam" id="PF13532">
    <property type="entry name" value="2OG-FeII_Oxy_2"/>
    <property type="match status" value="1"/>
</dbReference>
<dbReference type="Proteomes" id="UP001385951">
    <property type="component" value="Unassembled WGS sequence"/>
</dbReference>
<feature type="compositionally biased region" description="Polar residues" evidence="1">
    <location>
        <begin position="119"/>
        <end position="137"/>
    </location>
</feature>
<dbReference type="PANTHER" id="PTHR31212:SF4">
    <property type="entry name" value="ALPHA-KETOGLUTARATE-DEPENDENT DIOXYGENASE ALKB HOMOLOG 3"/>
    <property type="match status" value="1"/>
</dbReference>
<name>A0AAW0GRJ2_9APHY</name>
<dbReference type="SUPFAM" id="SSF51197">
    <property type="entry name" value="Clavaminate synthase-like"/>
    <property type="match status" value="1"/>
</dbReference>
<feature type="region of interest" description="Disordered" evidence="1">
    <location>
        <begin position="45"/>
        <end position="171"/>
    </location>
</feature>
<evidence type="ECO:0000313" key="3">
    <source>
        <dbReference type="EMBL" id="KAK7693664.1"/>
    </source>
</evidence>
<dbReference type="GO" id="GO:0006307">
    <property type="term" value="P:DNA alkylation repair"/>
    <property type="evidence" value="ECO:0007669"/>
    <property type="project" value="InterPro"/>
</dbReference>
<keyword evidence="4" id="KW-1185">Reference proteome</keyword>
<dbReference type="EMBL" id="JASBNA010000003">
    <property type="protein sequence ID" value="KAK7693664.1"/>
    <property type="molecule type" value="Genomic_DNA"/>
</dbReference>
<dbReference type="GO" id="GO:0051213">
    <property type="term" value="F:dioxygenase activity"/>
    <property type="evidence" value="ECO:0007669"/>
    <property type="project" value="InterPro"/>
</dbReference>
<dbReference type="InterPro" id="IPR037151">
    <property type="entry name" value="AlkB-like_sf"/>
</dbReference>
<gene>
    <name evidence="3" type="ORF">QCA50_003234</name>
</gene>
<reference evidence="3 4" key="1">
    <citation type="submission" date="2022-09" db="EMBL/GenBank/DDBJ databases">
        <authorList>
            <person name="Palmer J.M."/>
        </authorList>
    </citation>
    <scope>NUCLEOTIDE SEQUENCE [LARGE SCALE GENOMIC DNA]</scope>
    <source>
        <strain evidence="3 4">DSM 7382</strain>
    </source>
</reference>
<proteinExistence type="predicted"/>
<dbReference type="AlphaFoldDB" id="A0AAW0GRJ2"/>
<feature type="domain" description="Fe2OG dioxygenase" evidence="2">
    <location>
        <begin position="316"/>
        <end position="449"/>
    </location>
</feature>